<sequence>MARTGEVGSSSAEDEDANHVAETWEVSKDRLSLMQRKISDPPRLLKKAAANSSCCIFKVPQRFIDINGVICPSSSPMFTDITRTQGICNGQASSILTLELPGLLYQHWLP</sequence>
<evidence type="ECO:0000313" key="1">
    <source>
        <dbReference type="EMBL" id="VFU37972.1"/>
    </source>
</evidence>
<accession>A0A6N2LAH6</accession>
<reference evidence="1" key="1">
    <citation type="submission" date="2019-03" db="EMBL/GenBank/DDBJ databases">
        <authorList>
            <person name="Mank J."/>
            <person name="Almeida P."/>
        </authorList>
    </citation>
    <scope>NUCLEOTIDE SEQUENCE</scope>
    <source>
        <strain evidence="1">78183</strain>
    </source>
</reference>
<dbReference type="EMBL" id="CAADRP010001335">
    <property type="protein sequence ID" value="VFU37972.1"/>
    <property type="molecule type" value="Genomic_DNA"/>
</dbReference>
<proteinExistence type="predicted"/>
<name>A0A6N2LAH6_SALVM</name>
<gene>
    <name evidence="1" type="ORF">SVIM_LOCUS204259</name>
</gene>
<protein>
    <submittedName>
        <fullName evidence="1">Uncharacterized protein</fullName>
    </submittedName>
</protein>
<organism evidence="1">
    <name type="scientific">Salix viminalis</name>
    <name type="common">Common osier</name>
    <name type="synonym">Basket willow</name>
    <dbReference type="NCBI Taxonomy" id="40686"/>
    <lineage>
        <taxon>Eukaryota</taxon>
        <taxon>Viridiplantae</taxon>
        <taxon>Streptophyta</taxon>
        <taxon>Embryophyta</taxon>
        <taxon>Tracheophyta</taxon>
        <taxon>Spermatophyta</taxon>
        <taxon>Magnoliopsida</taxon>
        <taxon>eudicotyledons</taxon>
        <taxon>Gunneridae</taxon>
        <taxon>Pentapetalae</taxon>
        <taxon>rosids</taxon>
        <taxon>fabids</taxon>
        <taxon>Malpighiales</taxon>
        <taxon>Salicaceae</taxon>
        <taxon>Saliceae</taxon>
        <taxon>Salix</taxon>
    </lineage>
</organism>
<dbReference type="AlphaFoldDB" id="A0A6N2LAH6"/>